<dbReference type="InterPro" id="IPR013332">
    <property type="entry name" value="KPR_N"/>
</dbReference>
<dbReference type="InterPro" id="IPR008927">
    <property type="entry name" value="6-PGluconate_DH-like_C_sf"/>
</dbReference>
<dbReference type="GO" id="GO:0015940">
    <property type="term" value="P:pantothenate biosynthetic process"/>
    <property type="evidence" value="ECO:0007669"/>
    <property type="project" value="UniProtKB-UniPathway"/>
</dbReference>
<dbReference type="InterPro" id="IPR050838">
    <property type="entry name" value="Ketopantoate_reductase"/>
</dbReference>
<dbReference type="STRING" id="640948.SAMN05216238_105120"/>
<dbReference type="GO" id="GO:0050661">
    <property type="term" value="F:NADP binding"/>
    <property type="evidence" value="ECO:0007669"/>
    <property type="project" value="TreeGrafter"/>
</dbReference>
<evidence type="ECO:0000256" key="7">
    <source>
        <dbReference type="ARBA" id="ARBA00022857"/>
    </source>
</evidence>
<evidence type="ECO:0000256" key="3">
    <source>
        <dbReference type="ARBA" id="ARBA00007870"/>
    </source>
</evidence>
<proteinExistence type="inferred from homology"/>
<dbReference type="OrthoDB" id="9800163at2"/>
<dbReference type="Gene3D" id="1.10.1040.10">
    <property type="entry name" value="N-(1-d-carboxylethyl)-l-norvaline Dehydrogenase, domain 2"/>
    <property type="match status" value="1"/>
</dbReference>
<dbReference type="GO" id="GO:0008677">
    <property type="term" value="F:2-dehydropantoate 2-reductase activity"/>
    <property type="evidence" value="ECO:0007669"/>
    <property type="project" value="UniProtKB-EC"/>
</dbReference>
<dbReference type="PANTHER" id="PTHR43765:SF2">
    <property type="entry name" value="2-DEHYDROPANTOATE 2-REDUCTASE"/>
    <property type="match status" value="1"/>
</dbReference>
<dbReference type="InterPro" id="IPR003710">
    <property type="entry name" value="ApbA"/>
</dbReference>
<dbReference type="GO" id="GO:0005737">
    <property type="term" value="C:cytoplasm"/>
    <property type="evidence" value="ECO:0007669"/>
    <property type="project" value="TreeGrafter"/>
</dbReference>
<dbReference type="NCBIfam" id="TIGR00745">
    <property type="entry name" value="apbA_panE"/>
    <property type="match status" value="1"/>
</dbReference>
<evidence type="ECO:0000256" key="8">
    <source>
        <dbReference type="ARBA" id="ARBA00023002"/>
    </source>
</evidence>
<keyword evidence="8 11" id="KW-0560">Oxidoreductase</keyword>
<evidence type="ECO:0000256" key="5">
    <source>
        <dbReference type="ARBA" id="ARBA00019465"/>
    </source>
</evidence>
<dbReference type="PANTHER" id="PTHR43765">
    <property type="entry name" value="2-DEHYDROPANTOATE 2-REDUCTASE-RELATED"/>
    <property type="match status" value="1"/>
</dbReference>
<evidence type="ECO:0000256" key="9">
    <source>
        <dbReference type="ARBA" id="ARBA00032024"/>
    </source>
</evidence>
<evidence type="ECO:0000259" key="13">
    <source>
        <dbReference type="Pfam" id="PF08546"/>
    </source>
</evidence>
<dbReference type="InterPro" id="IPR013752">
    <property type="entry name" value="KPA_reductase"/>
</dbReference>
<evidence type="ECO:0000313" key="14">
    <source>
        <dbReference type="EMBL" id="SFD88322.1"/>
    </source>
</evidence>
<keyword evidence="15" id="KW-1185">Reference proteome</keyword>
<evidence type="ECO:0000313" key="15">
    <source>
        <dbReference type="Proteomes" id="UP000199474"/>
    </source>
</evidence>
<dbReference type="AlphaFoldDB" id="A0A1I1VZD2"/>
<keyword evidence="6 11" id="KW-0566">Pantothenate biosynthesis</keyword>
<dbReference type="Pfam" id="PF02558">
    <property type="entry name" value="ApbA"/>
    <property type="match status" value="1"/>
</dbReference>
<evidence type="ECO:0000259" key="12">
    <source>
        <dbReference type="Pfam" id="PF02558"/>
    </source>
</evidence>
<comment type="catalytic activity">
    <reaction evidence="10 11">
        <text>(R)-pantoate + NADP(+) = 2-dehydropantoate + NADPH + H(+)</text>
        <dbReference type="Rhea" id="RHEA:16233"/>
        <dbReference type="ChEBI" id="CHEBI:11561"/>
        <dbReference type="ChEBI" id="CHEBI:15378"/>
        <dbReference type="ChEBI" id="CHEBI:15980"/>
        <dbReference type="ChEBI" id="CHEBI:57783"/>
        <dbReference type="ChEBI" id="CHEBI:58349"/>
        <dbReference type="EC" id="1.1.1.169"/>
    </reaction>
</comment>
<reference evidence="15" key="1">
    <citation type="submission" date="2016-10" db="EMBL/GenBank/DDBJ databases">
        <authorList>
            <person name="Varghese N."/>
            <person name="Submissions S."/>
        </authorList>
    </citation>
    <scope>NUCLEOTIDE SEQUENCE [LARGE SCALE GENOMIC DNA]</scope>
    <source>
        <strain evidence="15">DSM 22530</strain>
    </source>
</reference>
<dbReference type="SUPFAM" id="SSF48179">
    <property type="entry name" value="6-phosphogluconate dehydrogenase C-terminal domain-like"/>
    <property type="match status" value="1"/>
</dbReference>
<comment type="pathway">
    <text evidence="2 11">Cofactor biosynthesis; (R)-pantothenate biosynthesis; (R)-pantoate from 3-methyl-2-oxobutanoate: step 2/2.</text>
</comment>
<evidence type="ECO:0000256" key="11">
    <source>
        <dbReference type="RuleBase" id="RU362068"/>
    </source>
</evidence>
<protein>
    <recommendedName>
        <fullName evidence="5 11">2-dehydropantoate 2-reductase</fullName>
        <ecNumber evidence="4 11">1.1.1.169</ecNumber>
    </recommendedName>
    <alternativeName>
        <fullName evidence="9 11">Ketopantoate reductase</fullName>
    </alternativeName>
</protein>
<evidence type="ECO:0000256" key="1">
    <source>
        <dbReference type="ARBA" id="ARBA00002919"/>
    </source>
</evidence>
<dbReference type="InterPro" id="IPR013328">
    <property type="entry name" value="6PGD_dom2"/>
</dbReference>
<organism evidence="14 15">
    <name type="scientific">Lentibacillus persicus</name>
    <dbReference type="NCBI Taxonomy" id="640948"/>
    <lineage>
        <taxon>Bacteria</taxon>
        <taxon>Bacillati</taxon>
        <taxon>Bacillota</taxon>
        <taxon>Bacilli</taxon>
        <taxon>Bacillales</taxon>
        <taxon>Bacillaceae</taxon>
        <taxon>Lentibacillus</taxon>
    </lineage>
</organism>
<dbReference type="InterPro" id="IPR036291">
    <property type="entry name" value="NAD(P)-bd_dom_sf"/>
</dbReference>
<dbReference type="EC" id="1.1.1.169" evidence="4 11"/>
<dbReference type="UniPathway" id="UPA00028">
    <property type="reaction ID" value="UER00004"/>
</dbReference>
<comment type="function">
    <text evidence="1 11">Catalyzes the NADPH-dependent reduction of ketopantoate into pantoic acid.</text>
</comment>
<dbReference type="Pfam" id="PF08546">
    <property type="entry name" value="ApbA_C"/>
    <property type="match status" value="1"/>
</dbReference>
<comment type="similarity">
    <text evidence="3 11">Belongs to the ketopantoate reductase family.</text>
</comment>
<dbReference type="Proteomes" id="UP000199474">
    <property type="component" value="Unassembled WGS sequence"/>
</dbReference>
<dbReference type="EMBL" id="FOMR01000005">
    <property type="protein sequence ID" value="SFD88322.1"/>
    <property type="molecule type" value="Genomic_DNA"/>
</dbReference>
<evidence type="ECO:0000256" key="2">
    <source>
        <dbReference type="ARBA" id="ARBA00004994"/>
    </source>
</evidence>
<accession>A0A1I1VZD2</accession>
<feature type="domain" description="Ketopantoate reductase N-terminal" evidence="12">
    <location>
        <begin position="3"/>
        <end position="149"/>
    </location>
</feature>
<evidence type="ECO:0000256" key="6">
    <source>
        <dbReference type="ARBA" id="ARBA00022655"/>
    </source>
</evidence>
<name>A0A1I1VZD2_9BACI</name>
<dbReference type="NCBIfam" id="NF005093">
    <property type="entry name" value="PRK06522.2-4"/>
    <property type="match status" value="1"/>
</dbReference>
<dbReference type="RefSeq" id="WP_090084290.1">
    <property type="nucleotide sequence ID" value="NZ_FOMR01000005.1"/>
</dbReference>
<keyword evidence="7 11" id="KW-0521">NADP</keyword>
<dbReference type="SUPFAM" id="SSF51735">
    <property type="entry name" value="NAD(P)-binding Rossmann-fold domains"/>
    <property type="match status" value="1"/>
</dbReference>
<evidence type="ECO:0000256" key="4">
    <source>
        <dbReference type="ARBA" id="ARBA00013014"/>
    </source>
</evidence>
<evidence type="ECO:0000256" key="10">
    <source>
        <dbReference type="ARBA" id="ARBA00048793"/>
    </source>
</evidence>
<gene>
    <name evidence="14" type="ORF">SAMN05216238_105120</name>
</gene>
<sequence>MKVGIIGGGAIGLLCAYYFAKSKWEVTVYTRRFEQAQELNRSGLKIRETTNRAKVKAELLLETKKIDADLIIIAVKQYSLSEIVGQLKTLVEKKQNMLFVQNGMGHIDLIRDLDHKNIFIGVIEHGVLKHSDSEIDHVGKGTTKVAPFQGKIAALSGQLEGVKQPHFPFEYWDDWYQILADKLLVNAVINPLTALYQVKTGSLVENVHFQKNMKRLFEEAVNILGLKNKEEQWRNILRVCHNTAGNRSSMLRDIESGKQTEIDAISGYLIERAEDQNKDLPYTRFVYESIKGMS</sequence>
<feature type="domain" description="Ketopantoate reductase C-terminal" evidence="13">
    <location>
        <begin position="175"/>
        <end position="293"/>
    </location>
</feature>
<dbReference type="Gene3D" id="3.40.50.720">
    <property type="entry name" value="NAD(P)-binding Rossmann-like Domain"/>
    <property type="match status" value="1"/>
</dbReference>